<keyword evidence="2" id="KW-1185">Reference proteome</keyword>
<dbReference type="InterPro" id="IPR045493">
    <property type="entry name" value="DUF6435"/>
</dbReference>
<name>A0A4R1KU23_9FLAO</name>
<dbReference type="EMBL" id="SMGI01000001">
    <property type="protein sequence ID" value="TCK68698.1"/>
    <property type="molecule type" value="Genomic_DNA"/>
</dbReference>
<accession>A0A4R1KU23</accession>
<dbReference type="RefSeq" id="WP_132702681.1">
    <property type="nucleotide sequence ID" value="NZ_SMGI01000001.1"/>
</dbReference>
<comment type="caution">
    <text evidence="1">The sequence shown here is derived from an EMBL/GenBank/DDBJ whole genome shotgun (WGS) entry which is preliminary data.</text>
</comment>
<sequence>MLNTIKILEKRKKLKERYLRLVEDAYNFRQTDHELSDISEYHAMQLLHKINKLKFLERDYTSLSS</sequence>
<evidence type="ECO:0000313" key="1">
    <source>
        <dbReference type="EMBL" id="TCK68698.1"/>
    </source>
</evidence>
<organism evidence="1 2">
    <name type="scientific">Winogradskyella wandonensis</name>
    <dbReference type="NCBI Taxonomy" id="1442586"/>
    <lineage>
        <taxon>Bacteria</taxon>
        <taxon>Pseudomonadati</taxon>
        <taxon>Bacteroidota</taxon>
        <taxon>Flavobacteriia</taxon>
        <taxon>Flavobacteriales</taxon>
        <taxon>Flavobacteriaceae</taxon>
        <taxon>Winogradskyella</taxon>
    </lineage>
</organism>
<protein>
    <recommendedName>
        <fullName evidence="3">Lacal_2735 family protein</fullName>
    </recommendedName>
</protein>
<evidence type="ECO:0008006" key="3">
    <source>
        <dbReference type="Google" id="ProtNLM"/>
    </source>
</evidence>
<dbReference type="Proteomes" id="UP000295714">
    <property type="component" value="Unassembled WGS sequence"/>
</dbReference>
<gene>
    <name evidence="1" type="ORF">DFQ05_0208</name>
</gene>
<evidence type="ECO:0000313" key="2">
    <source>
        <dbReference type="Proteomes" id="UP000295714"/>
    </source>
</evidence>
<dbReference type="AlphaFoldDB" id="A0A4R1KU23"/>
<proteinExistence type="predicted"/>
<dbReference type="OrthoDB" id="1453925at2"/>
<dbReference type="NCBIfam" id="NF033487">
    <property type="entry name" value="Lacal_2735_fam"/>
    <property type="match status" value="1"/>
</dbReference>
<reference evidence="1 2" key="1">
    <citation type="journal article" date="2015" name="Stand. Genomic Sci.">
        <title>Genomic Encyclopedia of Bacterial and Archaeal Type Strains, Phase III: the genomes of soil and plant-associated and newly described type strains.</title>
        <authorList>
            <person name="Whitman W.B."/>
            <person name="Woyke T."/>
            <person name="Klenk H.P."/>
            <person name="Zhou Y."/>
            <person name="Lilburn T.G."/>
            <person name="Beck B.J."/>
            <person name="De Vos P."/>
            <person name="Vandamme P."/>
            <person name="Eisen J.A."/>
            <person name="Garrity G."/>
            <person name="Hugenholtz P."/>
            <person name="Kyrpides N.C."/>
        </authorList>
    </citation>
    <scope>NUCLEOTIDE SEQUENCE [LARGE SCALE GENOMIC DNA]</scope>
    <source>
        <strain evidence="1 2">CECT 8445</strain>
    </source>
</reference>